<feature type="transmembrane region" description="Helical" evidence="8">
    <location>
        <begin position="151"/>
        <end position="168"/>
    </location>
</feature>
<proteinExistence type="predicted"/>
<comment type="subcellular location">
    <subcellularLocation>
        <location evidence="1">Membrane</location>
        <topology evidence="1">Multi-pass membrane protein</topology>
    </subcellularLocation>
</comment>
<keyword evidence="5" id="KW-0560">Oxidoreductase</keyword>
<evidence type="ECO:0000256" key="8">
    <source>
        <dbReference type="SAM" id="Phobius"/>
    </source>
</evidence>
<dbReference type="GO" id="GO:0043020">
    <property type="term" value="C:NADPH oxidase complex"/>
    <property type="evidence" value="ECO:0007669"/>
    <property type="project" value="TreeGrafter"/>
</dbReference>
<dbReference type="CDD" id="cd06186">
    <property type="entry name" value="NOX_Duox_like_FAD_NADP"/>
    <property type="match status" value="1"/>
</dbReference>
<dbReference type="FunFam" id="3.40.50.80:FF:000029">
    <property type="entry name" value="NADPH oxidase A"/>
    <property type="match status" value="1"/>
</dbReference>
<sequence length="564" mass="64949">MTKPAGQLASLDVLRKQSTPSKLLFHFLFWGAHLGTFAYGWWKQVSDPRLEPLNVTINWSIWISRGAGLVLTWDCTFILLPVCRTIVRWIRPMARWLPLDETVWFHRQVAYATLIFTVIHTAAHYVNFYTIEKSQIRPLKAVDIHYKEPGGITEHVMLLCMLLMYTTAHARIRQQSFETFWYTHHLFIPFFLALYTHSVGCFVRDTPESFSPFAGRDYYDHCLGYLGWRWELVAGGLYLLERLYREVRAARDTDITRVVRHPYDVVEIQFTKPSFKYKPGQWLFLQVPSISRYQWHPFTITSCPFDPYVSVHVRQIGDFTRALSDAVGAGPAQAKFYEDGDVDPMALYEIALQNGQRMPLLRIDGPYGAPAEDVFDNEIAILIGTGIGVTPWASILKNIWHLRNGYKPPTRLRRVEFIWVCKDTTAFEWFHSLLKSLEDPSGEGSAETHGCSTNEFLRIHTYLTQKLDNNTAQNVVLNTVGADLDPLTKLKAGTNFGRPDFPKFFRHVRDGITSGTYLTDLEGTFQTKVGVYFCGSSMAAREIKSACKHASIRDVKFRFWKEHF</sequence>
<evidence type="ECO:0000313" key="10">
    <source>
        <dbReference type="EMBL" id="EWY79895.1"/>
    </source>
</evidence>
<keyword evidence="4 8" id="KW-1133">Transmembrane helix</keyword>
<reference evidence="10 11" key="1">
    <citation type="submission" date="2011-06" db="EMBL/GenBank/DDBJ databases">
        <title>The Genome Sequence of Fusarium oxysporum FOSC 3-a.</title>
        <authorList>
            <consortium name="The Broad Institute Genome Sequencing Platform"/>
            <person name="Ma L.-J."/>
            <person name="Gale L.R."/>
            <person name="Schwartz D.C."/>
            <person name="Zhou S."/>
            <person name="Corby-Kistler H."/>
            <person name="Young S.K."/>
            <person name="Zeng Q."/>
            <person name="Gargeya S."/>
            <person name="Fitzgerald M."/>
            <person name="Haas B."/>
            <person name="Abouelleil A."/>
            <person name="Alvarado L."/>
            <person name="Arachchi H.M."/>
            <person name="Berlin A."/>
            <person name="Brown A."/>
            <person name="Chapman S.B."/>
            <person name="Chen Z."/>
            <person name="Dunbar C."/>
            <person name="Freedman E."/>
            <person name="Gearin G."/>
            <person name="Gellesch M."/>
            <person name="Goldberg J."/>
            <person name="Griggs A."/>
            <person name="Gujja S."/>
            <person name="Heiman D."/>
            <person name="Howarth C."/>
            <person name="Larson L."/>
            <person name="Lui A."/>
            <person name="MacDonald P.J.P."/>
            <person name="Mehta T."/>
            <person name="Montmayeur A."/>
            <person name="Murphy C."/>
            <person name="Neiman D."/>
            <person name="Pearson M."/>
            <person name="Priest M."/>
            <person name="Roberts A."/>
            <person name="Saif S."/>
            <person name="Shea T."/>
            <person name="Shenoy N."/>
            <person name="Sisk P."/>
            <person name="Stolte C."/>
            <person name="Sykes S."/>
            <person name="Wortman J."/>
            <person name="Nusbaum C."/>
            <person name="Birren B."/>
        </authorList>
    </citation>
    <scope>NUCLEOTIDE SEQUENCE [LARGE SCALE GENOMIC DNA]</scope>
    <source>
        <strain evidence="11">FOSC 3-a</strain>
    </source>
</reference>
<dbReference type="Gene3D" id="2.40.30.10">
    <property type="entry name" value="Translation factors"/>
    <property type="match status" value="1"/>
</dbReference>
<evidence type="ECO:0000256" key="1">
    <source>
        <dbReference type="ARBA" id="ARBA00004141"/>
    </source>
</evidence>
<evidence type="ECO:0000256" key="6">
    <source>
        <dbReference type="ARBA" id="ARBA00023065"/>
    </source>
</evidence>
<dbReference type="Gene3D" id="3.40.50.80">
    <property type="entry name" value="Nucleotide-binding domain of ferredoxin-NADP reductase (FNR) module"/>
    <property type="match status" value="1"/>
</dbReference>
<dbReference type="Pfam" id="PF08030">
    <property type="entry name" value="NAD_binding_6"/>
    <property type="match status" value="1"/>
</dbReference>
<dbReference type="GO" id="GO:0006952">
    <property type="term" value="P:defense response"/>
    <property type="evidence" value="ECO:0007669"/>
    <property type="project" value="TreeGrafter"/>
</dbReference>
<evidence type="ECO:0000256" key="7">
    <source>
        <dbReference type="ARBA" id="ARBA00023136"/>
    </source>
</evidence>
<dbReference type="Proteomes" id="UP000030753">
    <property type="component" value="Unassembled WGS sequence"/>
</dbReference>
<keyword evidence="3" id="KW-0249">Electron transport</keyword>
<dbReference type="InterPro" id="IPR013121">
    <property type="entry name" value="Fe_red_NAD-bd_6"/>
</dbReference>
<keyword evidence="7 8" id="KW-0472">Membrane</keyword>
<name>W9HG00_FUSOX</name>
<feature type="transmembrane region" description="Helical" evidence="8">
    <location>
        <begin position="62"/>
        <end position="87"/>
    </location>
</feature>
<evidence type="ECO:0000259" key="9">
    <source>
        <dbReference type="PROSITE" id="PS51384"/>
    </source>
</evidence>
<evidence type="ECO:0000256" key="5">
    <source>
        <dbReference type="ARBA" id="ARBA00023002"/>
    </source>
</evidence>
<dbReference type="HOGENOM" id="CLU_005646_3_0_1"/>
<dbReference type="GO" id="GO:0006811">
    <property type="term" value="P:monoatomic ion transport"/>
    <property type="evidence" value="ECO:0007669"/>
    <property type="project" value="UniProtKB-KW"/>
</dbReference>
<evidence type="ECO:0000256" key="4">
    <source>
        <dbReference type="ARBA" id="ARBA00022989"/>
    </source>
</evidence>
<keyword evidence="6" id="KW-0813">Transport</keyword>
<dbReference type="SFLD" id="SFLDG01169">
    <property type="entry name" value="NADPH_oxidase_subgroup_(NOX)"/>
    <property type="match status" value="1"/>
</dbReference>
<keyword evidence="2 8" id="KW-0812">Transmembrane</keyword>
<feature type="transmembrane region" description="Helical" evidence="8">
    <location>
        <begin position="23"/>
        <end position="42"/>
    </location>
</feature>
<dbReference type="SUPFAM" id="SSF63380">
    <property type="entry name" value="Riboflavin synthase domain-like"/>
    <property type="match status" value="1"/>
</dbReference>
<dbReference type="PANTHER" id="PTHR11972:SF39">
    <property type="entry name" value="FAD-BINDING FR-TYPE DOMAIN-CONTAINING PROTEIN"/>
    <property type="match status" value="1"/>
</dbReference>
<dbReference type="SUPFAM" id="SSF52343">
    <property type="entry name" value="Ferredoxin reductase-like, C-terminal NADP-linked domain"/>
    <property type="match status" value="1"/>
</dbReference>
<dbReference type="GO" id="GO:0042554">
    <property type="term" value="P:superoxide anion generation"/>
    <property type="evidence" value="ECO:0007669"/>
    <property type="project" value="TreeGrafter"/>
</dbReference>
<dbReference type="OrthoDB" id="167398at2759"/>
<dbReference type="PROSITE" id="PS51384">
    <property type="entry name" value="FAD_FR"/>
    <property type="match status" value="1"/>
</dbReference>
<evidence type="ECO:0000256" key="2">
    <source>
        <dbReference type="ARBA" id="ARBA00022692"/>
    </source>
</evidence>
<dbReference type="InterPro" id="IPR017927">
    <property type="entry name" value="FAD-bd_FR_type"/>
</dbReference>
<dbReference type="PANTHER" id="PTHR11972">
    <property type="entry name" value="NADPH OXIDASE"/>
    <property type="match status" value="1"/>
</dbReference>
<dbReference type="EMBL" id="JH717853">
    <property type="protein sequence ID" value="EWY79895.1"/>
    <property type="molecule type" value="Genomic_DNA"/>
</dbReference>
<feature type="transmembrane region" description="Helical" evidence="8">
    <location>
        <begin position="180"/>
        <end position="197"/>
    </location>
</feature>
<dbReference type="InterPro" id="IPR050369">
    <property type="entry name" value="RBOH/FRE"/>
</dbReference>
<feature type="transmembrane region" description="Helical" evidence="8">
    <location>
        <begin position="108"/>
        <end position="131"/>
    </location>
</feature>
<evidence type="ECO:0000256" key="3">
    <source>
        <dbReference type="ARBA" id="ARBA00022982"/>
    </source>
</evidence>
<dbReference type="InterPro" id="IPR017938">
    <property type="entry name" value="Riboflavin_synthase-like_b-brl"/>
</dbReference>
<dbReference type="InterPro" id="IPR013112">
    <property type="entry name" value="FAD-bd_8"/>
</dbReference>
<dbReference type="InterPro" id="IPR013130">
    <property type="entry name" value="Fe3_Rdtase_TM_dom"/>
</dbReference>
<dbReference type="Pfam" id="PF01794">
    <property type="entry name" value="Ferric_reduct"/>
    <property type="match status" value="1"/>
</dbReference>
<protein>
    <submittedName>
        <fullName evidence="10">NADPH oxidase</fullName>
    </submittedName>
</protein>
<gene>
    <name evidence="10" type="ORF">FOYG_16960</name>
</gene>
<dbReference type="AlphaFoldDB" id="W9HG00"/>
<dbReference type="GO" id="GO:0016175">
    <property type="term" value="F:superoxide-generating NAD(P)H oxidase activity"/>
    <property type="evidence" value="ECO:0007669"/>
    <property type="project" value="TreeGrafter"/>
</dbReference>
<accession>W9HG00</accession>
<dbReference type="Pfam" id="PF08022">
    <property type="entry name" value="FAD_binding_8"/>
    <property type="match status" value="1"/>
</dbReference>
<organism evidence="10 11">
    <name type="scientific">Fusarium oxysporum NRRL 32931</name>
    <dbReference type="NCBI Taxonomy" id="660029"/>
    <lineage>
        <taxon>Eukaryota</taxon>
        <taxon>Fungi</taxon>
        <taxon>Dikarya</taxon>
        <taxon>Ascomycota</taxon>
        <taxon>Pezizomycotina</taxon>
        <taxon>Sordariomycetes</taxon>
        <taxon>Hypocreomycetidae</taxon>
        <taxon>Hypocreales</taxon>
        <taxon>Nectriaceae</taxon>
        <taxon>Fusarium</taxon>
        <taxon>Fusarium oxysporum species complex</taxon>
    </lineage>
</organism>
<feature type="domain" description="FAD-binding FR-type" evidence="9">
    <location>
        <begin position="242"/>
        <end position="373"/>
    </location>
</feature>
<dbReference type="FunFam" id="2.40.30.10:FF:000091">
    <property type="entry name" value="NADPH oxidase (NoxA), putative"/>
    <property type="match status" value="1"/>
</dbReference>
<dbReference type="InterPro" id="IPR039261">
    <property type="entry name" value="FNR_nucleotide-bd"/>
</dbReference>
<keyword evidence="6" id="KW-0406">Ion transport</keyword>
<evidence type="ECO:0000313" key="11">
    <source>
        <dbReference type="Proteomes" id="UP000030753"/>
    </source>
</evidence>